<feature type="transmembrane region" description="Helical" evidence="1">
    <location>
        <begin position="107"/>
        <end position="132"/>
    </location>
</feature>
<reference evidence="3" key="1">
    <citation type="submission" date="2022-11" db="UniProtKB">
        <authorList>
            <consortium name="WormBaseParasite"/>
        </authorList>
    </citation>
    <scope>IDENTIFICATION</scope>
</reference>
<name>A0A914GXV8_GLORO</name>
<keyword evidence="2" id="KW-1185">Reference proteome</keyword>
<dbReference type="AlphaFoldDB" id="A0A914GXV8"/>
<evidence type="ECO:0000313" key="2">
    <source>
        <dbReference type="Proteomes" id="UP000887572"/>
    </source>
</evidence>
<sequence length="588" mass="66258">MPPAMRCPVPGKCDQKISFAYEQGCRFLGILWIIKSSVENVFRPLHQQHSSSWQCSCTARPVRLGIRLFNRLAHHPHAHFQNDDSLLNWVHIYGILHGHLSSFPLNFWLALLFVVAAISGTMLIILLMMLCVENAFAHRLDITVHKNGLTVIIEAFLEWLYGFNNFRVAFLFMLLHDAPITLANFFLLSACRCTGPNVLSWPLLLSSLAMALSLSWRLCLLRFAYARLVFRPSGDSNSAFPSRTSQAEGNTQLDEGWAIRRATAAVYGVQRGKSFCGGTASGTLYLGENDDGEQRCLRQCCGFWLSWVLLKSVDLLFCALRRLLCVLLSVLFCLACLSVGCAPCLHHYTCSRNSFSHRHKCAKSFVRNCTLLFHYVVFGFSLCFSVFLILLNVILIFSTQLVGPNQWPPEINRLCISVSPHQRIVRPLFLSESTFFLSSPQPIHPGKNKEGNASLQQSPLAQCKPLWDLPHQQTFLVKWAPGQNRLSPSPWQARFPLQGGSILAVSVHFFSDHSDEQSPRHTLLYDIALLTFGADNLTKTAECARQRFSGWFFANARNDLGFPYFWGCSPTISIRKGALINCLDLTKH</sequence>
<keyword evidence="1" id="KW-1133">Transmembrane helix</keyword>
<feature type="transmembrane region" description="Helical" evidence="1">
    <location>
        <begin position="319"/>
        <end position="348"/>
    </location>
</feature>
<keyword evidence="1" id="KW-0472">Membrane</keyword>
<feature type="transmembrane region" description="Helical" evidence="1">
    <location>
        <begin position="203"/>
        <end position="225"/>
    </location>
</feature>
<evidence type="ECO:0000313" key="3">
    <source>
        <dbReference type="WBParaSite" id="Gr19_v10_g11387.t1"/>
    </source>
</evidence>
<protein>
    <submittedName>
        <fullName evidence="3">Uncharacterized protein</fullName>
    </submittedName>
</protein>
<evidence type="ECO:0000256" key="1">
    <source>
        <dbReference type="SAM" id="Phobius"/>
    </source>
</evidence>
<dbReference type="Proteomes" id="UP000887572">
    <property type="component" value="Unplaced"/>
</dbReference>
<organism evidence="2 3">
    <name type="scientific">Globodera rostochiensis</name>
    <name type="common">Golden nematode worm</name>
    <name type="synonym">Heterodera rostochiensis</name>
    <dbReference type="NCBI Taxonomy" id="31243"/>
    <lineage>
        <taxon>Eukaryota</taxon>
        <taxon>Metazoa</taxon>
        <taxon>Ecdysozoa</taxon>
        <taxon>Nematoda</taxon>
        <taxon>Chromadorea</taxon>
        <taxon>Rhabditida</taxon>
        <taxon>Tylenchina</taxon>
        <taxon>Tylenchomorpha</taxon>
        <taxon>Tylenchoidea</taxon>
        <taxon>Heteroderidae</taxon>
        <taxon>Heteroderinae</taxon>
        <taxon>Globodera</taxon>
    </lineage>
</organism>
<feature type="transmembrane region" description="Helical" evidence="1">
    <location>
        <begin position="369"/>
        <end position="397"/>
    </location>
</feature>
<keyword evidence="1" id="KW-0812">Transmembrane</keyword>
<dbReference type="WBParaSite" id="Gr19_v10_g11387.t1">
    <property type="protein sequence ID" value="Gr19_v10_g11387.t1"/>
    <property type="gene ID" value="Gr19_v10_g11387"/>
</dbReference>
<accession>A0A914GXV8</accession>
<feature type="transmembrane region" description="Helical" evidence="1">
    <location>
        <begin position="168"/>
        <end position="191"/>
    </location>
</feature>
<proteinExistence type="predicted"/>